<dbReference type="GO" id="GO:0006309">
    <property type="term" value="P:apoptotic DNA fragmentation"/>
    <property type="evidence" value="ECO:0007669"/>
    <property type="project" value="TreeGrafter"/>
</dbReference>
<feature type="chain" id="PRO_5036062286" evidence="3">
    <location>
        <begin position="16"/>
        <end position="357"/>
    </location>
</feature>
<dbReference type="EMBL" id="UFQS01000166">
    <property type="protein sequence ID" value="SSX00688.1"/>
    <property type="molecule type" value="Genomic_DNA"/>
</dbReference>
<evidence type="ECO:0000313" key="4">
    <source>
        <dbReference type="EMBL" id="SSX00688.1"/>
    </source>
</evidence>
<dbReference type="VEuPathDB" id="VectorBase:CSON003579"/>
<dbReference type="AlphaFoldDB" id="A0A336M4X5"/>
<evidence type="ECO:0000256" key="2">
    <source>
        <dbReference type="ARBA" id="ARBA00022801"/>
    </source>
</evidence>
<feature type="signal peptide" evidence="3">
    <location>
        <begin position="1"/>
        <end position="15"/>
    </location>
</feature>
<evidence type="ECO:0000256" key="3">
    <source>
        <dbReference type="SAM" id="SignalP"/>
    </source>
</evidence>
<reference evidence="4" key="1">
    <citation type="submission" date="2018-04" db="EMBL/GenBank/DDBJ databases">
        <authorList>
            <person name="Go L.Y."/>
            <person name="Mitchell J.A."/>
        </authorList>
    </citation>
    <scope>NUCLEOTIDE SEQUENCE</scope>
    <source>
        <tissue evidence="4">Whole organism</tissue>
    </source>
</reference>
<organism evidence="5">
    <name type="scientific">Culicoides sonorensis</name>
    <name type="common">Biting midge</name>
    <dbReference type="NCBI Taxonomy" id="179676"/>
    <lineage>
        <taxon>Eukaryota</taxon>
        <taxon>Metazoa</taxon>
        <taxon>Ecdysozoa</taxon>
        <taxon>Arthropoda</taxon>
        <taxon>Hexapoda</taxon>
        <taxon>Insecta</taxon>
        <taxon>Pterygota</taxon>
        <taxon>Neoptera</taxon>
        <taxon>Endopterygota</taxon>
        <taxon>Diptera</taxon>
        <taxon>Nematocera</taxon>
        <taxon>Chironomoidea</taxon>
        <taxon>Ceratopogonidae</taxon>
        <taxon>Ceratopogoninae</taxon>
        <taxon>Culicoides</taxon>
        <taxon>Monoculicoides</taxon>
    </lineage>
</organism>
<accession>A0A336M4X5</accession>
<sequence length="357" mass="40889">MKIVLILCYITSVICISELGCRDENNVIVDWYYLYKLPKDSKHHGGKVKSDGLDYVFITSNTIDDSWVESKYKIDDPNSITGKTIKQLYDNTNNVALMYNDEPPSSEVDMVKGHTKGVMASDDKTGFWLIHSVPHFPPELENGTYNYPLTGHTYGQSFLCITMNSVELNKAGEQLLYNEPHIYSSRAPSEFRSVLPNLFRAINGDIVKMAPFWNTKDFHSIQNTMFRSFAKTRHFGKDLYEDWVAPALQSDLNVETWQHGTGNMASNCSLKNKVYNVDKIKISEVSYEFESLKDHSKWAVSTEHSKQGDWICVGDINRQEHQKKRGGGTVCQNHKRIATFYQNSVQDVQPCSKKYYK</sequence>
<dbReference type="EMBL" id="UFQT01000166">
    <property type="protein sequence ID" value="SSX21068.1"/>
    <property type="molecule type" value="Genomic_DNA"/>
</dbReference>
<keyword evidence="2" id="KW-0378">Hydrolase</keyword>
<name>A0A336M4X5_CULSO</name>
<comment type="similarity">
    <text evidence="1">Belongs to the DNase II family.</text>
</comment>
<dbReference type="OMA" id="NLPNSCE"/>
<dbReference type="PANTHER" id="PTHR10858:SF23">
    <property type="entry name" value="DEOXYRIBONUCLEASE II"/>
    <property type="match status" value="1"/>
</dbReference>
<protein>
    <submittedName>
        <fullName evidence="5">CSON003579 protein</fullName>
    </submittedName>
</protein>
<evidence type="ECO:0000313" key="5">
    <source>
        <dbReference type="EMBL" id="SSX21068.1"/>
    </source>
</evidence>
<reference evidence="5" key="2">
    <citation type="submission" date="2018-07" db="EMBL/GenBank/DDBJ databases">
        <authorList>
            <person name="Quirk P.G."/>
            <person name="Krulwich T.A."/>
        </authorList>
    </citation>
    <scope>NUCLEOTIDE SEQUENCE</scope>
</reference>
<evidence type="ECO:0000256" key="1">
    <source>
        <dbReference type="ARBA" id="ARBA00007527"/>
    </source>
</evidence>
<keyword evidence="3" id="KW-0732">Signal</keyword>
<dbReference type="InterPro" id="IPR004947">
    <property type="entry name" value="DNase_II"/>
</dbReference>
<dbReference type="CDD" id="cd09120">
    <property type="entry name" value="PLDc_DNaseII_1"/>
    <property type="match status" value="1"/>
</dbReference>
<proteinExistence type="inferred from homology"/>
<dbReference type="GO" id="GO:0004531">
    <property type="term" value="F:deoxyribonuclease II activity"/>
    <property type="evidence" value="ECO:0007669"/>
    <property type="project" value="InterPro"/>
</dbReference>
<gene>
    <name evidence="5" type="primary">CSON003579</name>
</gene>
<dbReference type="Pfam" id="PF03265">
    <property type="entry name" value="DNase_II"/>
    <property type="match status" value="1"/>
</dbReference>
<dbReference type="PANTHER" id="PTHR10858">
    <property type="entry name" value="DEOXYRIBONUCLEASE II"/>
    <property type="match status" value="1"/>
</dbReference>
<dbReference type="CDD" id="cd09121">
    <property type="entry name" value="PLDc_DNaseII_2"/>
    <property type="match status" value="1"/>
</dbReference>